<sequence>GYGADSQQGLCVGIKLNANQQNNIAGGWQAGQANLSQLFAKSYEIWSWELDKTVTPPVMRYVQKFGTATTTDYEWDITNTGNPPKVTDIWVDNKSDKDFFIISQGSAILKFGSWIDPNQLPMVSYSVAWGDGTVVSESGLRINGRDMTNPHILVHYYKYDPDKCNPDLCTCSASYCSYQPKVTVEDNWGKTGSGTFANEIIVYKDEESMPPAILDVAPNKLVYYDKPPIYTLPYTQSFEVTNANNVGRVLNWTADLINWWQSADYTISPTSGSLGRGESQTVKLTINGSHGLATENYSGTVKIKTTDIDNQQEKDVAVTLAVDKDMVVSPTLLMLRPKKNAISTKPGSVDSKTFAIYNNTDDAVVWTATPTILAGETTPN</sequence>
<dbReference type="AlphaFoldDB" id="A0A2H0D0L0"/>
<organism evidence="1 2">
    <name type="scientific">Candidatus Kuenenbacteria bacterium CG22_combo_CG10-13_8_21_14_all_39_9</name>
    <dbReference type="NCBI Taxonomy" id="1974621"/>
    <lineage>
        <taxon>Bacteria</taxon>
        <taxon>Candidatus Kueneniibacteriota</taxon>
    </lineage>
</organism>
<comment type="caution">
    <text evidence="1">The sequence shown here is derived from an EMBL/GenBank/DDBJ whole genome shotgun (WGS) entry which is preliminary data.</text>
</comment>
<reference evidence="1 2" key="1">
    <citation type="submission" date="2017-09" db="EMBL/GenBank/DDBJ databases">
        <title>Depth-based differentiation of microbial function through sediment-hosted aquifers and enrichment of novel symbionts in the deep terrestrial subsurface.</title>
        <authorList>
            <person name="Probst A.J."/>
            <person name="Ladd B."/>
            <person name="Jarett J.K."/>
            <person name="Geller-Mcgrath D.E."/>
            <person name="Sieber C.M."/>
            <person name="Emerson J.B."/>
            <person name="Anantharaman K."/>
            <person name="Thomas B.C."/>
            <person name="Malmstrom R."/>
            <person name="Stieglmeier M."/>
            <person name="Klingl A."/>
            <person name="Woyke T."/>
            <person name="Ryan C.M."/>
            <person name="Banfield J.F."/>
        </authorList>
    </citation>
    <scope>NUCLEOTIDE SEQUENCE [LARGE SCALE GENOMIC DNA]</scope>
    <source>
        <strain evidence="1">CG22_combo_CG10-13_8_21_14_all_39_9</strain>
    </source>
</reference>
<protein>
    <recommendedName>
        <fullName evidence="3">BACON domain-containing protein</fullName>
    </recommendedName>
</protein>
<name>A0A2H0D0L0_9BACT</name>
<dbReference type="EMBL" id="PCTN01000104">
    <property type="protein sequence ID" value="PIP75693.1"/>
    <property type="molecule type" value="Genomic_DNA"/>
</dbReference>
<proteinExistence type="predicted"/>
<evidence type="ECO:0008006" key="3">
    <source>
        <dbReference type="Google" id="ProtNLM"/>
    </source>
</evidence>
<feature type="non-terminal residue" evidence="1">
    <location>
        <position position="1"/>
    </location>
</feature>
<dbReference type="Gene3D" id="2.60.40.10">
    <property type="entry name" value="Immunoglobulins"/>
    <property type="match status" value="1"/>
</dbReference>
<evidence type="ECO:0000313" key="1">
    <source>
        <dbReference type="EMBL" id="PIP75693.1"/>
    </source>
</evidence>
<dbReference type="InterPro" id="IPR013783">
    <property type="entry name" value="Ig-like_fold"/>
</dbReference>
<feature type="non-terminal residue" evidence="1">
    <location>
        <position position="380"/>
    </location>
</feature>
<dbReference type="Proteomes" id="UP000230159">
    <property type="component" value="Unassembled WGS sequence"/>
</dbReference>
<gene>
    <name evidence="1" type="ORF">COW86_02335</name>
</gene>
<accession>A0A2H0D0L0</accession>
<evidence type="ECO:0000313" key="2">
    <source>
        <dbReference type="Proteomes" id="UP000230159"/>
    </source>
</evidence>